<dbReference type="InterPro" id="IPR024524">
    <property type="entry name" value="DUF3800"/>
</dbReference>
<dbReference type="Proteomes" id="UP000290347">
    <property type="component" value="Chromosome"/>
</dbReference>
<protein>
    <recommendedName>
        <fullName evidence="3">DUF3800 domain-containing protein</fullName>
    </recommendedName>
</protein>
<dbReference type="EMBL" id="LS483515">
    <property type="protein sequence ID" value="SRX71038.1"/>
    <property type="molecule type" value="Genomic_DNA"/>
</dbReference>
<reference evidence="1 2" key="1">
    <citation type="submission" date="2018-05" db="EMBL/GenBank/DDBJ databases">
        <authorList>
            <person name="Falquet L."/>
            <person name="Falquet L."/>
        </authorList>
    </citation>
    <scope>NUCLEOTIDE SEQUENCE [LARGE SCALE GENOMIC DNA]</scope>
    <source>
        <strain evidence="1 2">GM12</strain>
    </source>
</reference>
<dbReference type="AlphaFoldDB" id="A0AB38GD60"/>
<evidence type="ECO:0000313" key="2">
    <source>
        <dbReference type="Proteomes" id="UP000290347"/>
    </source>
</evidence>
<accession>A0AB38GD60</accession>
<proteinExistence type="predicted"/>
<name>A0AB38GD60_MYCMC</name>
<dbReference type="Pfam" id="PF12686">
    <property type="entry name" value="DUF3800"/>
    <property type="match status" value="1"/>
</dbReference>
<evidence type="ECO:0000313" key="1">
    <source>
        <dbReference type="EMBL" id="SRX71038.1"/>
    </source>
</evidence>
<evidence type="ECO:0008006" key="3">
    <source>
        <dbReference type="Google" id="ProtNLM"/>
    </source>
</evidence>
<organism evidence="1 2">
    <name type="scientific">Mycoplasma mycoides subsp. capri</name>
    <dbReference type="NCBI Taxonomy" id="40477"/>
    <lineage>
        <taxon>Bacteria</taxon>
        <taxon>Bacillati</taxon>
        <taxon>Mycoplasmatota</taxon>
        <taxon>Mollicutes</taxon>
        <taxon>Mycoplasmataceae</taxon>
        <taxon>Mycoplasma</taxon>
    </lineage>
</organism>
<gene>
    <name evidence="1" type="ORF">MMC68T_00045</name>
</gene>
<sequence length="281" mass="32972">MTYYLNFYLDESGNAISDFFVVGGFYLNDSDYQNIQIHESKIKSNILKTEKSIREYRNTVETDLKPYDSKKEVKWNSLSLSNKKALSSKIRFNNQTNIAMISSLKNWDSKYGKEIKIEAIYNMMVKNLIERTIKSLSSQKVINNKDILNIKVYIDQRKTMNKTKNKQQKLEALEGYIKTEFYWNLHFKDIQIKVVQFESNSHPLIRYADYFVGSIASMCHFLNHSNKSWYQQADVVFEQIHKKVPCICSQTIINQSSVVKKLINLCNQNNQTRESKTNNAF</sequence>
<dbReference type="RefSeq" id="WP_020862448.1">
    <property type="nucleotide sequence ID" value="NZ_CP012387.1"/>
</dbReference>